<feature type="domain" description="RING-type" evidence="5">
    <location>
        <begin position="10"/>
        <end position="48"/>
    </location>
</feature>
<evidence type="ECO:0008006" key="9">
    <source>
        <dbReference type="Google" id="ProtNLM"/>
    </source>
</evidence>
<evidence type="ECO:0000256" key="4">
    <source>
        <dbReference type="PROSITE-ProRule" id="PRU00024"/>
    </source>
</evidence>
<accession>A0A7N6A0T9</accession>
<evidence type="ECO:0000313" key="7">
    <source>
        <dbReference type="Ensembl" id="ENSATEP00000039648.1"/>
    </source>
</evidence>
<reference evidence="7" key="2">
    <citation type="submission" date="2025-08" db="UniProtKB">
        <authorList>
            <consortium name="Ensembl"/>
        </authorList>
    </citation>
    <scope>IDENTIFICATION</scope>
</reference>
<feature type="domain" description="B box-type" evidence="6">
    <location>
        <begin position="65"/>
        <end position="105"/>
    </location>
</feature>
<keyword evidence="1" id="KW-0479">Metal-binding</keyword>
<dbReference type="GeneTree" id="ENSGT00940000164374"/>
<dbReference type="Ensembl" id="ENSATET00000066041.1">
    <property type="protein sequence ID" value="ENSATEP00000039648.1"/>
    <property type="gene ID" value="ENSATEG00000028545.1"/>
</dbReference>
<protein>
    <recommendedName>
        <fullName evidence="9">B box-type domain-containing protein</fullName>
    </recommendedName>
</protein>
<dbReference type="InterPro" id="IPR013083">
    <property type="entry name" value="Znf_RING/FYVE/PHD"/>
</dbReference>
<dbReference type="InterPro" id="IPR001841">
    <property type="entry name" value="Znf_RING"/>
</dbReference>
<dbReference type="Proteomes" id="UP000265040">
    <property type="component" value="Chromosome 7"/>
</dbReference>
<keyword evidence="8" id="KW-1185">Reference proteome</keyword>
<evidence type="ECO:0000313" key="8">
    <source>
        <dbReference type="Proteomes" id="UP000265040"/>
    </source>
</evidence>
<evidence type="ECO:0000256" key="3">
    <source>
        <dbReference type="ARBA" id="ARBA00022833"/>
    </source>
</evidence>
<dbReference type="AlphaFoldDB" id="A0A7N6A0T9"/>
<organism evidence="7 8">
    <name type="scientific">Anabas testudineus</name>
    <name type="common">Climbing perch</name>
    <name type="synonym">Anthias testudineus</name>
    <dbReference type="NCBI Taxonomy" id="64144"/>
    <lineage>
        <taxon>Eukaryota</taxon>
        <taxon>Metazoa</taxon>
        <taxon>Chordata</taxon>
        <taxon>Craniata</taxon>
        <taxon>Vertebrata</taxon>
        <taxon>Euteleostomi</taxon>
        <taxon>Actinopterygii</taxon>
        <taxon>Neopterygii</taxon>
        <taxon>Teleostei</taxon>
        <taxon>Neoteleostei</taxon>
        <taxon>Acanthomorphata</taxon>
        <taxon>Anabantaria</taxon>
        <taxon>Anabantiformes</taxon>
        <taxon>Anabantoidei</taxon>
        <taxon>Anabantidae</taxon>
        <taxon>Anabas</taxon>
    </lineage>
</organism>
<dbReference type="PANTHER" id="PTHR24103">
    <property type="entry name" value="E3 UBIQUITIN-PROTEIN LIGASE TRIM"/>
    <property type="match status" value="1"/>
</dbReference>
<dbReference type="Pfam" id="PF00643">
    <property type="entry name" value="zf-B_box"/>
    <property type="match status" value="1"/>
</dbReference>
<evidence type="ECO:0000259" key="5">
    <source>
        <dbReference type="PROSITE" id="PS50089"/>
    </source>
</evidence>
<keyword evidence="3" id="KW-0862">Zinc</keyword>
<dbReference type="GO" id="GO:0008270">
    <property type="term" value="F:zinc ion binding"/>
    <property type="evidence" value="ECO:0007669"/>
    <property type="project" value="UniProtKB-KW"/>
</dbReference>
<dbReference type="SUPFAM" id="SSF57845">
    <property type="entry name" value="B-box zinc-binding domain"/>
    <property type="match status" value="1"/>
</dbReference>
<dbReference type="SMART" id="SM00184">
    <property type="entry name" value="RING"/>
    <property type="match status" value="1"/>
</dbReference>
<dbReference type="SUPFAM" id="SSF57850">
    <property type="entry name" value="RING/U-box"/>
    <property type="match status" value="1"/>
</dbReference>
<proteinExistence type="predicted"/>
<evidence type="ECO:0000256" key="2">
    <source>
        <dbReference type="ARBA" id="ARBA00022771"/>
    </source>
</evidence>
<name>A0A7N6A0T9_ANATE</name>
<dbReference type="CDD" id="cd19800">
    <property type="entry name" value="Bbox2_xNF7-like"/>
    <property type="match status" value="1"/>
</dbReference>
<reference evidence="7" key="3">
    <citation type="submission" date="2025-09" db="UniProtKB">
        <authorList>
            <consortium name="Ensembl"/>
        </authorList>
    </citation>
    <scope>IDENTIFICATION</scope>
</reference>
<dbReference type="PROSITE" id="PS50119">
    <property type="entry name" value="ZF_BBOX"/>
    <property type="match status" value="1"/>
</dbReference>
<sequence length="208" mass="23778">MASYSEDLTCSICLTIFTDPVILFCGHSFCKECITLSLSSQDQCPHSKEAEKRKKEVSLGSSNILETLVCKHEEKLKLFCVTDQELACIICRDGEKHEGHKFKPIKEAAASLRNDLETFVQRVSGDIHDMEGKANTQKEEIRKTGERARQLESQISSQFEEMHEFLRKREDEIKNEFCTNTQSLKDVQNVTSQYQKETHCGDGEHLIN</sequence>
<dbReference type="Gene3D" id="1.20.120.20">
    <property type="entry name" value="Apolipoprotein"/>
    <property type="match status" value="1"/>
</dbReference>
<dbReference type="InterPro" id="IPR050143">
    <property type="entry name" value="TRIM/RBCC"/>
</dbReference>
<keyword evidence="2 4" id="KW-0863">Zinc-finger</keyword>
<dbReference type="Pfam" id="PF13923">
    <property type="entry name" value="zf-C3HC4_2"/>
    <property type="match status" value="1"/>
</dbReference>
<evidence type="ECO:0000259" key="6">
    <source>
        <dbReference type="PROSITE" id="PS50119"/>
    </source>
</evidence>
<dbReference type="PROSITE" id="PS50089">
    <property type="entry name" value="ZF_RING_2"/>
    <property type="match status" value="1"/>
</dbReference>
<reference evidence="7" key="1">
    <citation type="submission" date="2021-04" db="EMBL/GenBank/DDBJ databases">
        <authorList>
            <consortium name="Wellcome Sanger Institute Data Sharing"/>
        </authorList>
    </citation>
    <scope>NUCLEOTIDE SEQUENCE [LARGE SCALE GENOMIC DNA]</scope>
</reference>
<dbReference type="PROSITE" id="PS00518">
    <property type="entry name" value="ZF_RING_1"/>
    <property type="match status" value="1"/>
</dbReference>
<dbReference type="Gene3D" id="3.30.160.60">
    <property type="entry name" value="Classic Zinc Finger"/>
    <property type="match status" value="1"/>
</dbReference>
<dbReference type="SMART" id="SM00336">
    <property type="entry name" value="BBOX"/>
    <property type="match status" value="1"/>
</dbReference>
<dbReference type="InterPro" id="IPR017907">
    <property type="entry name" value="Znf_RING_CS"/>
</dbReference>
<dbReference type="InterPro" id="IPR000315">
    <property type="entry name" value="Znf_B-box"/>
</dbReference>
<evidence type="ECO:0000256" key="1">
    <source>
        <dbReference type="ARBA" id="ARBA00022723"/>
    </source>
</evidence>
<dbReference type="Gene3D" id="3.30.40.10">
    <property type="entry name" value="Zinc/RING finger domain, C3HC4 (zinc finger)"/>
    <property type="match status" value="1"/>
</dbReference>